<feature type="transmembrane region" description="Helical" evidence="7">
    <location>
        <begin position="240"/>
        <end position="267"/>
    </location>
</feature>
<dbReference type="EMBL" id="JAZHOF010000004">
    <property type="protein sequence ID" value="MEJ8572224.1"/>
    <property type="molecule type" value="Genomic_DNA"/>
</dbReference>
<feature type="transmembrane region" description="Helical" evidence="7">
    <location>
        <begin position="65"/>
        <end position="85"/>
    </location>
</feature>
<dbReference type="HAMAP" id="MF_01147">
    <property type="entry name" value="Lgt"/>
    <property type="match status" value="1"/>
</dbReference>
<keyword evidence="4 7" id="KW-0812">Transmembrane</keyword>
<comment type="function">
    <text evidence="7">Catalyzes the transfer of the diacylglyceryl group from phosphatidylglycerol to the sulfhydryl group of the N-terminal cysteine of a prolipoprotein, the first step in the formation of mature lipoproteins.</text>
</comment>
<evidence type="ECO:0000256" key="2">
    <source>
        <dbReference type="ARBA" id="ARBA00022475"/>
    </source>
</evidence>
<dbReference type="Proteomes" id="UP001378188">
    <property type="component" value="Unassembled WGS sequence"/>
</dbReference>
<dbReference type="GO" id="GO:0042158">
    <property type="term" value="P:lipoprotein biosynthetic process"/>
    <property type="evidence" value="ECO:0007669"/>
    <property type="project" value="UniProtKB-UniRule"/>
</dbReference>
<dbReference type="PANTHER" id="PTHR30589:SF0">
    <property type="entry name" value="PHOSPHATIDYLGLYCEROL--PROLIPOPROTEIN DIACYLGLYCERYL TRANSFERASE"/>
    <property type="match status" value="1"/>
</dbReference>
<protein>
    <recommendedName>
        <fullName evidence="7">Phosphatidylglycerol--prolipoprotein diacylglyceryl transferase</fullName>
        <ecNumber evidence="7">2.5.1.145</ecNumber>
    </recommendedName>
</protein>
<dbReference type="GO" id="GO:0008961">
    <property type="term" value="F:phosphatidylglycerol-prolipoprotein diacylglyceryl transferase activity"/>
    <property type="evidence" value="ECO:0007669"/>
    <property type="project" value="UniProtKB-UniRule"/>
</dbReference>
<keyword evidence="3 7" id="KW-0808">Transferase</keyword>
<accession>A0AAW9RTD6</accession>
<evidence type="ECO:0000256" key="6">
    <source>
        <dbReference type="ARBA" id="ARBA00023136"/>
    </source>
</evidence>
<comment type="pathway">
    <text evidence="7">Protein modification; lipoprotein biosynthesis (diacylglyceryl transfer).</text>
</comment>
<organism evidence="8 9">
    <name type="scientific">Microbaculum marinum</name>
    <dbReference type="NCBI Taxonomy" id="1764581"/>
    <lineage>
        <taxon>Bacteria</taxon>
        <taxon>Pseudomonadati</taxon>
        <taxon>Pseudomonadota</taxon>
        <taxon>Alphaproteobacteria</taxon>
        <taxon>Hyphomicrobiales</taxon>
        <taxon>Tepidamorphaceae</taxon>
        <taxon>Microbaculum</taxon>
    </lineage>
</organism>
<dbReference type="Pfam" id="PF01790">
    <property type="entry name" value="LGT"/>
    <property type="match status" value="1"/>
</dbReference>
<reference evidence="8 9" key="1">
    <citation type="submission" date="2024-02" db="EMBL/GenBank/DDBJ databases">
        <title>Genome analysis and characterization of Microbaculum marinisediminis sp. nov., isolated from marine sediment.</title>
        <authorList>
            <person name="Du Z.-J."/>
            <person name="Ye Y.-Q."/>
            <person name="Zhang Z.-R."/>
            <person name="Yuan S.-M."/>
            <person name="Zhang X.-Y."/>
        </authorList>
    </citation>
    <scope>NUCLEOTIDE SEQUENCE [LARGE SCALE GENOMIC DNA]</scope>
    <source>
        <strain evidence="8 9">SDUM1044001</strain>
    </source>
</reference>
<evidence type="ECO:0000313" key="8">
    <source>
        <dbReference type="EMBL" id="MEJ8572224.1"/>
    </source>
</evidence>
<evidence type="ECO:0000256" key="4">
    <source>
        <dbReference type="ARBA" id="ARBA00022692"/>
    </source>
</evidence>
<feature type="transmembrane region" description="Helical" evidence="7">
    <location>
        <begin position="211"/>
        <end position="228"/>
    </location>
</feature>
<comment type="similarity">
    <text evidence="1 7">Belongs to the Lgt family.</text>
</comment>
<sequence>MSLFVLPFPAIDPVAVELGPLVVRWYALAYVCGILFAWWYMIRLVGNARLWGGPSPLQKRDADDLILWATLGIVLGGRLGYVLFYNPAYFAAHPAQILQLWQGGMSFHGGFIGVVLAVLLFARLRGRPVSALADIAAAATPIGLMLGRLANFINGELWGRVTDVPWAMVFPLAGPEPRHPSQLYQATMEGLILFLVLRLLTHRFESLRRPWLTTGAFLVGYGVARIVGEEFRMPDAHIGFLWGGLTMGMALSIPMVLIGAAVAAVALSRPMRTPA</sequence>
<feature type="transmembrane region" description="Helical" evidence="7">
    <location>
        <begin position="25"/>
        <end position="45"/>
    </location>
</feature>
<dbReference type="AlphaFoldDB" id="A0AAW9RTD6"/>
<name>A0AAW9RTD6_9HYPH</name>
<comment type="subcellular location">
    <subcellularLocation>
        <location evidence="7">Cell membrane</location>
        <topology evidence="7">Multi-pass membrane protein</topology>
    </subcellularLocation>
</comment>
<evidence type="ECO:0000256" key="3">
    <source>
        <dbReference type="ARBA" id="ARBA00022679"/>
    </source>
</evidence>
<comment type="caution">
    <text evidence="8">The sequence shown here is derived from an EMBL/GenBank/DDBJ whole genome shotgun (WGS) entry which is preliminary data.</text>
</comment>
<dbReference type="InterPro" id="IPR001640">
    <property type="entry name" value="Lgt"/>
</dbReference>
<keyword evidence="2 7" id="KW-1003">Cell membrane</keyword>
<dbReference type="PANTHER" id="PTHR30589">
    <property type="entry name" value="PROLIPOPROTEIN DIACYLGLYCERYL TRANSFERASE"/>
    <property type="match status" value="1"/>
</dbReference>
<evidence type="ECO:0000256" key="7">
    <source>
        <dbReference type="HAMAP-Rule" id="MF_01147"/>
    </source>
</evidence>
<feature type="transmembrane region" description="Helical" evidence="7">
    <location>
        <begin position="105"/>
        <end position="124"/>
    </location>
</feature>
<gene>
    <name evidence="7 8" type="primary">lgt</name>
    <name evidence="8" type="ORF">V3328_12115</name>
</gene>
<dbReference type="PROSITE" id="PS01311">
    <property type="entry name" value="LGT"/>
    <property type="match status" value="1"/>
</dbReference>
<keyword evidence="9" id="KW-1185">Reference proteome</keyword>
<dbReference type="RefSeq" id="WP_340329916.1">
    <property type="nucleotide sequence ID" value="NZ_JAZHOF010000004.1"/>
</dbReference>
<keyword evidence="6 7" id="KW-0472">Membrane</keyword>
<evidence type="ECO:0000313" key="9">
    <source>
        <dbReference type="Proteomes" id="UP001378188"/>
    </source>
</evidence>
<dbReference type="NCBIfam" id="TIGR00544">
    <property type="entry name" value="lgt"/>
    <property type="match status" value="1"/>
</dbReference>
<evidence type="ECO:0000256" key="1">
    <source>
        <dbReference type="ARBA" id="ARBA00007150"/>
    </source>
</evidence>
<comment type="catalytic activity">
    <reaction evidence="7">
        <text>L-cysteinyl-[prolipoprotein] + a 1,2-diacyl-sn-glycero-3-phospho-(1'-sn-glycerol) = an S-1,2-diacyl-sn-glyceryl-L-cysteinyl-[prolipoprotein] + sn-glycerol 1-phosphate + H(+)</text>
        <dbReference type="Rhea" id="RHEA:56712"/>
        <dbReference type="Rhea" id="RHEA-COMP:14679"/>
        <dbReference type="Rhea" id="RHEA-COMP:14680"/>
        <dbReference type="ChEBI" id="CHEBI:15378"/>
        <dbReference type="ChEBI" id="CHEBI:29950"/>
        <dbReference type="ChEBI" id="CHEBI:57685"/>
        <dbReference type="ChEBI" id="CHEBI:64716"/>
        <dbReference type="ChEBI" id="CHEBI:140658"/>
        <dbReference type="EC" id="2.5.1.145"/>
    </reaction>
</comment>
<dbReference type="EC" id="2.5.1.145" evidence="7"/>
<keyword evidence="5 7" id="KW-1133">Transmembrane helix</keyword>
<feature type="binding site" evidence="7">
    <location>
        <position position="148"/>
    </location>
    <ligand>
        <name>a 1,2-diacyl-sn-glycero-3-phospho-(1'-sn-glycerol)</name>
        <dbReference type="ChEBI" id="CHEBI:64716"/>
    </ligand>
</feature>
<dbReference type="GO" id="GO:0005886">
    <property type="term" value="C:plasma membrane"/>
    <property type="evidence" value="ECO:0007669"/>
    <property type="project" value="UniProtKB-SubCell"/>
</dbReference>
<evidence type="ECO:0000256" key="5">
    <source>
        <dbReference type="ARBA" id="ARBA00022989"/>
    </source>
</evidence>
<proteinExistence type="inferred from homology"/>